<name>A0A4Z0Q7J3_9BACT</name>
<accession>A0A4Z0Q7J3</accession>
<proteinExistence type="predicted"/>
<dbReference type="OrthoDB" id="875757at2"/>
<keyword evidence="2" id="KW-1185">Reference proteome</keyword>
<evidence type="ECO:0000313" key="2">
    <source>
        <dbReference type="Proteomes" id="UP000297549"/>
    </source>
</evidence>
<protein>
    <submittedName>
        <fullName evidence="1">Uncharacterized protein</fullName>
    </submittedName>
</protein>
<dbReference type="RefSeq" id="WP_135462274.1">
    <property type="nucleotide sequence ID" value="NZ_SRLC01000001.1"/>
</dbReference>
<dbReference type="EMBL" id="SRLC01000001">
    <property type="protein sequence ID" value="TGE24692.1"/>
    <property type="molecule type" value="Genomic_DNA"/>
</dbReference>
<organism evidence="1 2">
    <name type="scientific">Hymenobacter aquaticus</name>
    <dbReference type="NCBI Taxonomy" id="1867101"/>
    <lineage>
        <taxon>Bacteria</taxon>
        <taxon>Pseudomonadati</taxon>
        <taxon>Bacteroidota</taxon>
        <taxon>Cytophagia</taxon>
        <taxon>Cytophagales</taxon>
        <taxon>Hymenobacteraceae</taxon>
        <taxon>Hymenobacter</taxon>
    </lineage>
</organism>
<dbReference type="AlphaFoldDB" id="A0A4Z0Q7J3"/>
<evidence type="ECO:0000313" key="1">
    <source>
        <dbReference type="EMBL" id="TGE24692.1"/>
    </source>
</evidence>
<sequence length="189" mass="21150">MGALLTDMLLRAQRGRRVVAVQTGGPMFLGYVLSHNAELLLLRTITRQGLPTGVQTIQMHAVSQVHFDDRYVRLIEFKEHNPEVVYGLPATPDGMTDENLSMVALLQHAHEVHQLIQVETHSETSFYGFVARLTEDELLLEVYTQFAEADGHSVLDVDSVANVVWSNEDTRTIELLLKQRGAASKAEEL</sequence>
<dbReference type="Proteomes" id="UP000297549">
    <property type="component" value="Unassembled WGS sequence"/>
</dbReference>
<gene>
    <name evidence="1" type="ORF">E5K00_05630</name>
</gene>
<comment type="caution">
    <text evidence="1">The sequence shown here is derived from an EMBL/GenBank/DDBJ whole genome shotgun (WGS) entry which is preliminary data.</text>
</comment>
<reference evidence="1 2" key="1">
    <citation type="submission" date="2019-04" db="EMBL/GenBank/DDBJ databases">
        <authorList>
            <person name="Feng G."/>
            <person name="Zhang J."/>
            <person name="Zhu H."/>
        </authorList>
    </citation>
    <scope>NUCLEOTIDE SEQUENCE [LARGE SCALE GENOMIC DNA]</scope>
    <source>
        <strain evidence="1 2">JCM 31653</strain>
    </source>
</reference>